<name>H9CNX8_ASPCL</name>
<reference evidence="3 4" key="1">
    <citation type="journal article" date="2012" name="BMC Genomics">
        <title>Sequencing of mitochondrial genomes of nine Aspergillus and Penicillium species identifies mobile introns and accessory genes as main sources of genome size variability.</title>
        <authorList>
            <person name="Joardar V."/>
            <person name="Abrams N.F."/>
            <person name="Hostetler J."/>
            <person name="Paukstelis P.J."/>
            <person name="Pakala S."/>
            <person name="Pakala S.B."/>
            <person name="Zafar N."/>
            <person name="Abolude O.O."/>
            <person name="Payne G."/>
            <person name="Andrianopoulos A."/>
            <person name="Denning D.W."/>
            <person name="Nierman W.C."/>
        </authorList>
    </citation>
    <scope>NUCLEOTIDE SEQUENCE [LARGE SCALE GENOMIC DNA]</scope>
    <source>
        <strain evidence="4">ATCC 1007 / CBS 513.65 / DSM 816 / NCTC 3887 / NRRL 1</strain>
    </source>
</reference>
<feature type="region of interest" description="Disordered" evidence="1">
    <location>
        <begin position="85"/>
        <end position="114"/>
    </location>
</feature>
<keyword evidence="2" id="KW-0812">Transmembrane</keyword>
<protein>
    <submittedName>
        <fullName evidence="3">Uncharacterized protein</fullName>
    </submittedName>
</protein>
<keyword evidence="2" id="KW-0472">Membrane</keyword>
<feature type="compositionally biased region" description="Polar residues" evidence="1">
    <location>
        <begin position="103"/>
        <end position="112"/>
    </location>
</feature>
<geneLocation type="mitochondrion" evidence="3"/>
<evidence type="ECO:0000256" key="1">
    <source>
        <dbReference type="SAM" id="MobiDB-lite"/>
    </source>
</evidence>
<keyword evidence="3" id="KW-0496">Mitochondrion</keyword>
<keyword evidence="2" id="KW-1133">Transmembrane helix</keyword>
<dbReference type="Proteomes" id="UP000006701">
    <property type="component" value="Mitochondrion"/>
</dbReference>
<evidence type="ECO:0000313" key="3">
    <source>
        <dbReference type="EMBL" id="AFD96022.1"/>
    </source>
</evidence>
<gene>
    <name evidence="3" type="ORF">ACLA_m0370</name>
</gene>
<accession>H9CNX8</accession>
<dbReference type="AlphaFoldDB" id="H9CNX8"/>
<keyword evidence="4" id="KW-1185">Reference proteome</keyword>
<dbReference type="VEuPathDB" id="FungiDB:ACLA_m0370"/>
<organism evidence="3 4">
    <name type="scientific">Aspergillus clavatus (strain ATCC 1007 / CBS 513.65 / DSM 816 / NCTC 3887 / NRRL 1 / QM 1276 / 107)</name>
    <dbReference type="NCBI Taxonomy" id="344612"/>
    <lineage>
        <taxon>Eukaryota</taxon>
        <taxon>Fungi</taxon>
        <taxon>Dikarya</taxon>
        <taxon>Ascomycota</taxon>
        <taxon>Pezizomycotina</taxon>
        <taxon>Eurotiomycetes</taxon>
        <taxon>Eurotiomycetidae</taxon>
        <taxon>Eurotiales</taxon>
        <taxon>Aspergillaceae</taxon>
        <taxon>Aspergillus</taxon>
        <taxon>Aspergillus subgen. Fumigati</taxon>
    </lineage>
</organism>
<dbReference type="EMBL" id="JQ354999">
    <property type="protein sequence ID" value="AFD96022.1"/>
    <property type="molecule type" value="Genomic_DNA"/>
</dbReference>
<proteinExistence type="predicted"/>
<evidence type="ECO:0000313" key="4">
    <source>
        <dbReference type="Proteomes" id="UP000006701"/>
    </source>
</evidence>
<feature type="transmembrane region" description="Helical" evidence="2">
    <location>
        <begin position="47"/>
        <end position="67"/>
    </location>
</feature>
<sequence length="259" mass="30976">MSNLNLNLNFEIYLFQIHSISLNEKYMNPLLLTKDTLFNFIKNNLEYFYLFLIFIISIILIILLFYLASSKNKIVTSVKMNNLPENENSKKRKRKSSNENENTNPEDGSSPNLKIFSLDEDEEKASYKYYIEKYNNSIEEKRIKPRSTSKEIIDCYPILYSKYKKYKKENPELDFKKLTDIFLCTWDKHPGGYHRYKDTESEFNRIINSRINRINLINKYSLTKASTLNFSLEWKKTLKTDYNSFIKYINIIDEIITKK</sequence>
<evidence type="ECO:0000256" key="2">
    <source>
        <dbReference type="SAM" id="Phobius"/>
    </source>
</evidence>